<dbReference type="InterPro" id="IPR021109">
    <property type="entry name" value="Peptidase_aspartic_dom_sf"/>
</dbReference>
<dbReference type="Gene3D" id="2.40.70.10">
    <property type="entry name" value="Acid Proteases"/>
    <property type="match status" value="2"/>
</dbReference>
<dbReference type="InterPro" id="IPR034164">
    <property type="entry name" value="Pepsin-like_dom"/>
</dbReference>
<evidence type="ECO:0000256" key="7">
    <source>
        <dbReference type="ARBA" id="ARBA00022801"/>
    </source>
</evidence>
<feature type="active site" evidence="8">
    <location>
        <position position="67"/>
    </location>
</feature>
<organism evidence="12 13">
    <name type="scientific">Racocetra fulgida</name>
    <dbReference type="NCBI Taxonomy" id="60492"/>
    <lineage>
        <taxon>Eukaryota</taxon>
        <taxon>Fungi</taxon>
        <taxon>Fungi incertae sedis</taxon>
        <taxon>Mucoromycota</taxon>
        <taxon>Glomeromycotina</taxon>
        <taxon>Glomeromycetes</taxon>
        <taxon>Diversisporales</taxon>
        <taxon>Gigasporaceae</taxon>
        <taxon>Racocetra</taxon>
    </lineage>
</organism>
<dbReference type="PANTHER" id="PTHR47966:SF51">
    <property type="entry name" value="BETA-SITE APP-CLEAVING ENZYME, ISOFORM A-RELATED"/>
    <property type="match status" value="1"/>
</dbReference>
<comment type="similarity">
    <text evidence="2 10">Belongs to the peptidase A1 family.</text>
</comment>
<evidence type="ECO:0000256" key="9">
    <source>
        <dbReference type="PIRSR" id="PIRSR601461-2"/>
    </source>
</evidence>
<keyword evidence="7 10" id="KW-0378">Hydrolase</keyword>
<accession>A0A9N9ILS5</accession>
<dbReference type="Proteomes" id="UP000789396">
    <property type="component" value="Unassembled WGS sequence"/>
</dbReference>
<proteinExistence type="inferred from homology"/>
<evidence type="ECO:0000313" key="13">
    <source>
        <dbReference type="Proteomes" id="UP000789396"/>
    </source>
</evidence>
<feature type="active site" evidence="8">
    <location>
        <position position="252"/>
    </location>
</feature>
<feature type="disulfide bond" evidence="9">
    <location>
        <begin position="80"/>
        <end position="85"/>
    </location>
</feature>
<dbReference type="CDD" id="cd05471">
    <property type="entry name" value="pepsin_like"/>
    <property type="match status" value="1"/>
</dbReference>
<dbReference type="PROSITE" id="PS51767">
    <property type="entry name" value="PEPTIDASE_A1"/>
    <property type="match status" value="1"/>
</dbReference>
<dbReference type="AlphaFoldDB" id="A0A9N9ILS5"/>
<evidence type="ECO:0000256" key="5">
    <source>
        <dbReference type="ARBA" id="ARBA00022729"/>
    </source>
</evidence>
<dbReference type="FunFam" id="2.40.70.10:FF:000115">
    <property type="entry name" value="Lysosomal aspartic protease"/>
    <property type="match status" value="1"/>
</dbReference>
<sequence length="337" mass="36562">DLIDKLRKTAINKYSGYKDLVSTSIYKTSSDVSTTNNEIFSDVSTSKNVAYYVKIIIGNQEFKVLLDTGSSNLWIPNKDCTSTTCKDHNRFDSSKSPTFKHEGKPWAIKYGLGNSSGITGIDSVQIGNITADNQLFGLANSVSDDFDLDDFDGILGLAFDNINTMDNGSATLISTLIKENKINPIFSFHFQHASVGIDQGTFTLGGVDKSKFIGDITFNPVINKAGFWQIKLDSVLLNGTQMSISGKSAIIDTGSTVLFVPSDDAAAINKQIPGAEFDKTRNVYTVPCPPEEGGTSTPSIPTLTLRFGGVDYIIPSEDVIFNSFFHCITAIVPLDLK</sequence>
<dbReference type="Gene3D" id="2.60.40.1960">
    <property type="match status" value="1"/>
</dbReference>
<protein>
    <recommendedName>
        <fullName evidence="3">rhizopuspepsin</fullName>
        <ecNumber evidence="3">3.4.23.21</ecNumber>
    </recommendedName>
</protein>
<keyword evidence="6 10" id="KW-0064">Aspartyl protease</keyword>
<evidence type="ECO:0000256" key="4">
    <source>
        <dbReference type="ARBA" id="ARBA00022670"/>
    </source>
</evidence>
<evidence type="ECO:0000313" key="12">
    <source>
        <dbReference type="EMBL" id="CAG8740104.1"/>
    </source>
</evidence>
<gene>
    <name evidence="12" type="ORF">RFULGI_LOCUS12794</name>
</gene>
<keyword evidence="5" id="KW-0732">Signal</keyword>
<reference evidence="12" key="1">
    <citation type="submission" date="2021-06" db="EMBL/GenBank/DDBJ databases">
        <authorList>
            <person name="Kallberg Y."/>
            <person name="Tangrot J."/>
            <person name="Rosling A."/>
        </authorList>
    </citation>
    <scope>NUCLEOTIDE SEQUENCE</scope>
    <source>
        <strain evidence="12">IN212</strain>
    </source>
</reference>
<dbReference type="Pfam" id="PF00026">
    <property type="entry name" value="Asp"/>
    <property type="match status" value="1"/>
</dbReference>
<dbReference type="PANTHER" id="PTHR47966">
    <property type="entry name" value="BETA-SITE APP-CLEAVING ENZYME, ISOFORM A-RELATED"/>
    <property type="match status" value="1"/>
</dbReference>
<dbReference type="OrthoDB" id="15189at2759"/>
<dbReference type="InterPro" id="IPR001969">
    <property type="entry name" value="Aspartic_peptidase_AS"/>
</dbReference>
<evidence type="ECO:0000256" key="2">
    <source>
        <dbReference type="ARBA" id="ARBA00007447"/>
    </source>
</evidence>
<comment type="catalytic activity">
    <reaction evidence="1">
        <text>Hydrolysis of proteins with broad specificity similar to that of pepsin A, preferring hydrophobic residues at P1 and P1'. Clots milk and activates trypsinogen. Does not cleave 4-Gln-|-His-5, but does cleave 10-His-|-Leu-11 and 12-Val-|-Glu-13 in B chain of insulin.</text>
        <dbReference type="EC" id="3.4.23.21"/>
    </reaction>
</comment>
<keyword evidence="13" id="KW-1185">Reference proteome</keyword>
<dbReference type="SUPFAM" id="SSF50630">
    <property type="entry name" value="Acid proteases"/>
    <property type="match status" value="1"/>
</dbReference>
<dbReference type="PRINTS" id="PR00792">
    <property type="entry name" value="PEPSIN"/>
</dbReference>
<comment type="caution">
    <text evidence="12">The sequence shown here is derived from an EMBL/GenBank/DDBJ whole genome shotgun (WGS) entry which is preliminary data.</text>
</comment>
<keyword evidence="9" id="KW-1015">Disulfide bond</keyword>
<evidence type="ECO:0000256" key="10">
    <source>
        <dbReference type="RuleBase" id="RU000454"/>
    </source>
</evidence>
<dbReference type="EMBL" id="CAJVPZ010031754">
    <property type="protein sequence ID" value="CAG8740104.1"/>
    <property type="molecule type" value="Genomic_DNA"/>
</dbReference>
<evidence type="ECO:0000256" key="3">
    <source>
        <dbReference type="ARBA" id="ARBA00013205"/>
    </source>
</evidence>
<dbReference type="EC" id="3.4.23.21" evidence="3"/>
<evidence type="ECO:0000256" key="6">
    <source>
        <dbReference type="ARBA" id="ARBA00022750"/>
    </source>
</evidence>
<evidence type="ECO:0000256" key="8">
    <source>
        <dbReference type="PIRSR" id="PIRSR601461-1"/>
    </source>
</evidence>
<feature type="domain" description="Peptidase A1" evidence="11">
    <location>
        <begin position="51"/>
        <end position="337"/>
    </location>
</feature>
<dbReference type="GO" id="GO:0004190">
    <property type="term" value="F:aspartic-type endopeptidase activity"/>
    <property type="evidence" value="ECO:0007669"/>
    <property type="project" value="UniProtKB-KW"/>
</dbReference>
<dbReference type="PROSITE" id="PS00141">
    <property type="entry name" value="ASP_PROTEASE"/>
    <property type="match status" value="2"/>
</dbReference>
<evidence type="ECO:0000259" key="11">
    <source>
        <dbReference type="PROSITE" id="PS51767"/>
    </source>
</evidence>
<feature type="non-terminal residue" evidence="12">
    <location>
        <position position="337"/>
    </location>
</feature>
<dbReference type="InterPro" id="IPR033121">
    <property type="entry name" value="PEPTIDASE_A1"/>
</dbReference>
<dbReference type="GO" id="GO:0006508">
    <property type="term" value="P:proteolysis"/>
    <property type="evidence" value="ECO:0007669"/>
    <property type="project" value="UniProtKB-KW"/>
</dbReference>
<keyword evidence="4 10" id="KW-0645">Protease</keyword>
<name>A0A9N9ILS5_9GLOM</name>
<dbReference type="InterPro" id="IPR001461">
    <property type="entry name" value="Aspartic_peptidase_A1"/>
</dbReference>
<evidence type="ECO:0000256" key="1">
    <source>
        <dbReference type="ARBA" id="ARBA00001130"/>
    </source>
</evidence>
<feature type="non-terminal residue" evidence="12">
    <location>
        <position position="1"/>
    </location>
</feature>